<comment type="caution">
    <text evidence="1">The sequence shown here is derived from an EMBL/GenBank/DDBJ whole genome shotgun (WGS) entry which is preliminary data.</text>
</comment>
<sequence>MSSVLYVTERLEKKGYELDRDATITIIKLFDNNKLCENWLDLDESGDTYWLDDSYFTNEAKEIMMIFDLSLYDLIQLRPEEAEKRLTYADYLELTRSDKLKTLPEIVSSLCIEHVCEKLSRLSRNYRTFSAMGTGFFLEADSQPTADSLL</sequence>
<dbReference type="EMBL" id="JBJJXI010000074">
    <property type="protein sequence ID" value="KAL3396129.1"/>
    <property type="molecule type" value="Genomic_DNA"/>
</dbReference>
<accession>A0ABD2WSU3</accession>
<evidence type="ECO:0000313" key="1">
    <source>
        <dbReference type="EMBL" id="KAL3396129.1"/>
    </source>
</evidence>
<proteinExistence type="predicted"/>
<dbReference type="Proteomes" id="UP001627154">
    <property type="component" value="Unassembled WGS sequence"/>
</dbReference>
<organism evidence="1 2">
    <name type="scientific">Trichogramma kaykai</name>
    <dbReference type="NCBI Taxonomy" id="54128"/>
    <lineage>
        <taxon>Eukaryota</taxon>
        <taxon>Metazoa</taxon>
        <taxon>Ecdysozoa</taxon>
        <taxon>Arthropoda</taxon>
        <taxon>Hexapoda</taxon>
        <taxon>Insecta</taxon>
        <taxon>Pterygota</taxon>
        <taxon>Neoptera</taxon>
        <taxon>Endopterygota</taxon>
        <taxon>Hymenoptera</taxon>
        <taxon>Apocrita</taxon>
        <taxon>Proctotrupomorpha</taxon>
        <taxon>Chalcidoidea</taxon>
        <taxon>Trichogrammatidae</taxon>
        <taxon>Trichogramma</taxon>
    </lineage>
</organism>
<keyword evidence="2" id="KW-1185">Reference proteome</keyword>
<reference evidence="1 2" key="1">
    <citation type="journal article" date="2024" name="bioRxiv">
        <title>A reference genome for Trichogramma kaykai: A tiny desert-dwelling parasitoid wasp with competing sex-ratio distorters.</title>
        <authorList>
            <person name="Culotta J."/>
            <person name="Lindsey A.R."/>
        </authorList>
    </citation>
    <scope>NUCLEOTIDE SEQUENCE [LARGE SCALE GENOMIC DNA]</scope>
    <source>
        <strain evidence="1 2">KSX58</strain>
    </source>
</reference>
<evidence type="ECO:0000313" key="2">
    <source>
        <dbReference type="Proteomes" id="UP001627154"/>
    </source>
</evidence>
<dbReference type="AlphaFoldDB" id="A0ABD2WSU3"/>
<name>A0ABD2WSU3_9HYME</name>
<protein>
    <submittedName>
        <fullName evidence="1">Uncharacterized protein</fullName>
    </submittedName>
</protein>
<gene>
    <name evidence="1" type="ORF">TKK_009997</name>
</gene>